<reference evidence="1 2" key="1">
    <citation type="submission" date="2018-05" db="EMBL/GenBank/DDBJ databases">
        <title>Marinilabilia rubrum sp. nov., isolated from saltern sediment.</title>
        <authorList>
            <person name="Zhang R."/>
        </authorList>
    </citation>
    <scope>NUCLEOTIDE SEQUENCE [LARGE SCALE GENOMIC DNA]</scope>
    <source>
        <strain evidence="1 2">WTE16</strain>
    </source>
</reference>
<dbReference type="InterPro" id="IPR045493">
    <property type="entry name" value="DUF6435"/>
</dbReference>
<protein>
    <recommendedName>
        <fullName evidence="3">Lacal_2735 family protein</fullName>
    </recommendedName>
</protein>
<gene>
    <name evidence="1" type="ORF">DDZ16_08940</name>
</gene>
<dbReference type="NCBIfam" id="NF033487">
    <property type="entry name" value="Lacal_2735_fam"/>
    <property type="match status" value="1"/>
</dbReference>
<dbReference type="InterPro" id="IPR036427">
    <property type="entry name" value="Bromodomain-like_sf"/>
</dbReference>
<dbReference type="Proteomes" id="UP000244956">
    <property type="component" value="Unassembled WGS sequence"/>
</dbReference>
<proteinExistence type="predicted"/>
<name>A0A2U2B930_9BACT</name>
<accession>A0A2U2B930</accession>
<dbReference type="EMBL" id="QEWP01000006">
    <property type="protein sequence ID" value="PWD99570.1"/>
    <property type="molecule type" value="Genomic_DNA"/>
</dbReference>
<evidence type="ECO:0000313" key="2">
    <source>
        <dbReference type="Proteomes" id="UP000244956"/>
    </source>
</evidence>
<evidence type="ECO:0000313" key="1">
    <source>
        <dbReference type="EMBL" id="PWD99570.1"/>
    </source>
</evidence>
<dbReference type="AlphaFoldDB" id="A0A2U2B930"/>
<dbReference type="Pfam" id="PF20027">
    <property type="entry name" value="DUF6435"/>
    <property type="match status" value="1"/>
</dbReference>
<organism evidence="1 2">
    <name type="scientific">Marinilabilia rubra</name>
    <dbReference type="NCBI Taxonomy" id="2162893"/>
    <lineage>
        <taxon>Bacteria</taxon>
        <taxon>Pseudomonadati</taxon>
        <taxon>Bacteroidota</taxon>
        <taxon>Bacteroidia</taxon>
        <taxon>Marinilabiliales</taxon>
        <taxon>Marinilabiliaceae</taxon>
        <taxon>Marinilabilia</taxon>
    </lineage>
</organism>
<sequence length="57" mass="6776">MMNLFKKDPKKKLAKQYEKLMQEAYKLSTVNRRLSDEKYAEAEEVVKKIEALKNQKA</sequence>
<comment type="caution">
    <text evidence="1">The sequence shown here is derived from an EMBL/GenBank/DDBJ whole genome shotgun (WGS) entry which is preliminary data.</text>
</comment>
<evidence type="ECO:0008006" key="3">
    <source>
        <dbReference type="Google" id="ProtNLM"/>
    </source>
</evidence>
<keyword evidence="2" id="KW-1185">Reference proteome</keyword>
<dbReference type="Gene3D" id="1.20.920.10">
    <property type="entry name" value="Bromodomain-like"/>
    <property type="match status" value="1"/>
</dbReference>